<dbReference type="Gene3D" id="1.25.40.10">
    <property type="entry name" value="Tetratricopeptide repeat domain"/>
    <property type="match status" value="1"/>
</dbReference>
<accession>A0A2R8BC78</accession>
<sequence>MGIITRNLKPIVAATAIVVSFSLPLSAEGTVPDLLDQLKTADATQAKQVERALELAWSKSGSTALDLLLRRGRDAMESQDYTAAIEHFTALVDHAPEFAEGYHGRATAYFQSGKYGPAIVDLQKALQFNPDNYNAIFGLGVIFSEFDDLYRAEQAFQAVLDLHPNHQNATDALKRLEREGIGRTL</sequence>
<dbReference type="RefSeq" id="WP_108827858.1">
    <property type="nucleotide sequence ID" value="NZ_OMOR01000001.1"/>
</dbReference>
<name>A0A2R8BC78_9RHOB</name>
<evidence type="ECO:0000256" key="4">
    <source>
        <dbReference type="SAM" id="SignalP"/>
    </source>
</evidence>
<evidence type="ECO:0000256" key="2">
    <source>
        <dbReference type="ARBA" id="ARBA00022803"/>
    </source>
</evidence>
<dbReference type="PANTHER" id="PTHR45831:SF2">
    <property type="entry name" value="LD24721P"/>
    <property type="match status" value="1"/>
</dbReference>
<feature type="repeat" description="TPR" evidence="3">
    <location>
        <begin position="133"/>
        <end position="166"/>
    </location>
</feature>
<dbReference type="AlphaFoldDB" id="A0A2R8BC78"/>
<evidence type="ECO:0000256" key="1">
    <source>
        <dbReference type="ARBA" id="ARBA00022737"/>
    </source>
</evidence>
<dbReference type="PROSITE" id="PS50005">
    <property type="entry name" value="TPR"/>
    <property type="match status" value="2"/>
</dbReference>
<dbReference type="GO" id="GO:0072380">
    <property type="term" value="C:TRC complex"/>
    <property type="evidence" value="ECO:0007669"/>
    <property type="project" value="TreeGrafter"/>
</dbReference>
<proteinExistence type="predicted"/>
<dbReference type="OrthoDB" id="9815010at2"/>
<evidence type="ECO:0000313" key="6">
    <source>
        <dbReference type="Proteomes" id="UP000244880"/>
    </source>
</evidence>
<dbReference type="GO" id="GO:0006620">
    <property type="term" value="P:post-translational protein targeting to endoplasmic reticulum membrane"/>
    <property type="evidence" value="ECO:0007669"/>
    <property type="project" value="TreeGrafter"/>
</dbReference>
<dbReference type="InterPro" id="IPR019734">
    <property type="entry name" value="TPR_rpt"/>
</dbReference>
<reference evidence="5 6" key="1">
    <citation type="submission" date="2018-03" db="EMBL/GenBank/DDBJ databases">
        <authorList>
            <person name="Keele B.F."/>
        </authorList>
    </citation>
    <scope>NUCLEOTIDE SEQUENCE [LARGE SCALE GENOMIC DNA]</scope>
    <source>
        <strain evidence="5 6">CECT 8599</strain>
    </source>
</reference>
<dbReference type="InterPro" id="IPR047150">
    <property type="entry name" value="SGT"/>
</dbReference>
<dbReference type="Proteomes" id="UP000244880">
    <property type="component" value="Unassembled WGS sequence"/>
</dbReference>
<feature type="signal peptide" evidence="4">
    <location>
        <begin position="1"/>
        <end position="27"/>
    </location>
</feature>
<feature type="repeat" description="TPR" evidence="3">
    <location>
        <begin position="99"/>
        <end position="132"/>
    </location>
</feature>
<feature type="chain" id="PRO_5015354589" evidence="4">
    <location>
        <begin position="28"/>
        <end position="185"/>
    </location>
</feature>
<evidence type="ECO:0000256" key="3">
    <source>
        <dbReference type="PROSITE-ProRule" id="PRU00339"/>
    </source>
</evidence>
<keyword evidence="1" id="KW-0677">Repeat</keyword>
<gene>
    <name evidence="5" type="ORF">ASD8599_01421</name>
</gene>
<dbReference type="EMBL" id="OMOR01000001">
    <property type="protein sequence ID" value="SPH20682.1"/>
    <property type="molecule type" value="Genomic_DNA"/>
</dbReference>
<dbReference type="PANTHER" id="PTHR45831">
    <property type="entry name" value="LD24721P"/>
    <property type="match status" value="1"/>
</dbReference>
<dbReference type="GO" id="GO:0060090">
    <property type="term" value="F:molecular adaptor activity"/>
    <property type="evidence" value="ECO:0007669"/>
    <property type="project" value="TreeGrafter"/>
</dbReference>
<dbReference type="GO" id="GO:0016020">
    <property type="term" value="C:membrane"/>
    <property type="evidence" value="ECO:0007669"/>
    <property type="project" value="TreeGrafter"/>
</dbReference>
<dbReference type="SUPFAM" id="SSF48452">
    <property type="entry name" value="TPR-like"/>
    <property type="match status" value="1"/>
</dbReference>
<evidence type="ECO:0000313" key="5">
    <source>
        <dbReference type="EMBL" id="SPH20682.1"/>
    </source>
</evidence>
<keyword evidence="2 3" id="KW-0802">TPR repeat</keyword>
<dbReference type="SMART" id="SM00028">
    <property type="entry name" value="TPR"/>
    <property type="match status" value="3"/>
</dbReference>
<keyword evidence="6" id="KW-1185">Reference proteome</keyword>
<organism evidence="5 6">
    <name type="scientific">Ascidiaceihabitans donghaensis</name>
    <dbReference type="NCBI Taxonomy" id="1510460"/>
    <lineage>
        <taxon>Bacteria</taxon>
        <taxon>Pseudomonadati</taxon>
        <taxon>Pseudomonadota</taxon>
        <taxon>Alphaproteobacteria</taxon>
        <taxon>Rhodobacterales</taxon>
        <taxon>Paracoccaceae</taxon>
        <taxon>Ascidiaceihabitans</taxon>
    </lineage>
</organism>
<keyword evidence="4" id="KW-0732">Signal</keyword>
<protein>
    <submittedName>
        <fullName evidence="5">Uncharacterized protein</fullName>
    </submittedName>
</protein>
<dbReference type="Pfam" id="PF13414">
    <property type="entry name" value="TPR_11"/>
    <property type="match status" value="1"/>
</dbReference>
<dbReference type="InterPro" id="IPR011990">
    <property type="entry name" value="TPR-like_helical_dom_sf"/>
</dbReference>